<accession>A0ABP9H6Y1</accession>
<keyword evidence="2" id="KW-1185">Reference proteome</keyword>
<proteinExistence type="predicted"/>
<evidence type="ECO:0000313" key="2">
    <source>
        <dbReference type="Proteomes" id="UP001500466"/>
    </source>
</evidence>
<dbReference type="EMBL" id="BAABHS010000008">
    <property type="protein sequence ID" value="GAA4962589.1"/>
    <property type="molecule type" value="Genomic_DNA"/>
</dbReference>
<gene>
    <name evidence="1" type="ORF">GCM10023205_27990</name>
</gene>
<name>A0ABP9H6Y1_9ACTN</name>
<reference evidence="2" key="1">
    <citation type="journal article" date="2019" name="Int. J. Syst. Evol. Microbiol.">
        <title>The Global Catalogue of Microorganisms (GCM) 10K type strain sequencing project: providing services to taxonomists for standard genome sequencing and annotation.</title>
        <authorList>
            <consortium name="The Broad Institute Genomics Platform"/>
            <consortium name="The Broad Institute Genome Sequencing Center for Infectious Disease"/>
            <person name="Wu L."/>
            <person name="Ma J."/>
        </authorList>
    </citation>
    <scope>NUCLEOTIDE SEQUENCE [LARGE SCALE GENOMIC DNA]</scope>
    <source>
        <strain evidence="2">JCM 17986</strain>
    </source>
</reference>
<dbReference type="Proteomes" id="UP001500466">
    <property type="component" value="Unassembled WGS sequence"/>
</dbReference>
<sequence length="117" mass="12769">MKPGFGGQLRDRDGEFVGDDVGHAGLKFHDSAPSAEFGRARARTGRIPPQNKKYTAYRLRYLLCGPRGDFSAWAGRLGVRPGVGGKRKPDEAAAFVMRGKQYLVASCRSAKACARLR</sequence>
<evidence type="ECO:0000313" key="1">
    <source>
        <dbReference type="EMBL" id="GAA4962589.1"/>
    </source>
</evidence>
<protein>
    <submittedName>
        <fullName evidence="1">Uncharacterized protein</fullName>
    </submittedName>
</protein>
<comment type="caution">
    <text evidence="1">The sequence shown here is derived from an EMBL/GenBank/DDBJ whole genome shotgun (WGS) entry which is preliminary data.</text>
</comment>
<organism evidence="1 2">
    <name type="scientific">Yinghuangia aomiensis</name>
    <dbReference type="NCBI Taxonomy" id="676205"/>
    <lineage>
        <taxon>Bacteria</taxon>
        <taxon>Bacillati</taxon>
        <taxon>Actinomycetota</taxon>
        <taxon>Actinomycetes</taxon>
        <taxon>Kitasatosporales</taxon>
        <taxon>Streptomycetaceae</taxon>
        <taxon>Yinghuangia</taxon>
    </lineage>
</organism>